<organism evidence="1 2">
    <name type="scientific">Chryseobacterium arachidis</name>
    <dbReference type="NCBI Taxonomy" id="1416778"/>
    <lineage>
        <taxon>Bacteria</taxon>
        <taxon>Pseudomonadati</taxon>
        <taxon>Bacteroidota</taxon>
        <taxon>Flavobacteriia</taxon>
        <taxon>Flavobacteriales</taxon>
        <taxon>Weeksellaceae</taxon>
        <taxon>Chryseobacterium group</taxon>
        <taxon>Chryseobacterium</taxon>
    </lineage>
</organism>
<sequence>MKVIKILFLFAAITIFGQTNVENQAAHYNFPKLKSSITMPVTIPLSEISNMINASVKELIYQDDSYTDNNNDQFKVKVWKTRPIRLVGGTNQNLLIEVPLKIWAEKGIGTLGVYSYQNTTFETVMSFNTALTFQNNWTITTNTKPNGFRWVTKPVLDYGRIQIPITSLVKKSLIEQQEKFCKTIDQQMATQLNFQQYAVAAWNVFSNPFNISEEYNTWLKVTPINVNITPLKFYANQIDTGIGINVFSETFTGNKPVSSPLIKSASNFNFVPVLDNQFSLQTTANIPFTEATAIARNMFLNKSYDVRGSTVTIKDIKVYGVDDKVMIEAETEGYVNGKAFISGIPVYDETKKKIVLSKTKFNLRTANILQKTATLLFKGRIVKMIEEEYGIPTEELENSSKKSIEEAFNKEYYKGIKMSGKVFNIKPGDILLNPSGITAVIDTNATLKLLLKGF</sequence>
<evidence type="ECO:0000313" key="2">
    <source>
        <dbReference type="Proteomes" id="UP000184518"/>
    </source>
</evidence>
<dbReference type="RefSeq" id="WP_072954892.1">
    <property type="nucleotide sequence ID" value="NZ_FQUT01000003.1"/>
</dbReference>
<protein>
    <recommendedName>
        <fullName evidence="3">DUF4403 family protein</fullName>
    </recommendedName>
</protein>
<gene>
    <name evidence="1" type="ORF">SAMN05443633_103188</name>
</gene>
<dbReference type="Proteomes" id="UP000184518">
    <property type="component" value="Unassembled WGS sequence"/>
</dbReference>
<dbReference type="Pfam" id="PF14356">
    <property type="entry name" value="DUF4403"/>
    <property type="match status" value="1"/>
</dbReference>
<reference evidence="2" key="1">
    <citation type="submission" date="2016-11" db="EMBL/GenBank/DDBJ databases">
        <authorList>
            <person name="Varghese N."/>
            <person name="Submissions S."/>
        </authorList>
    </citation>
    <scope>NUCLEOTIDE SEQUENCE [LARGE SCALE GENOMIC DNA]</scope>
    <source>
        <strain evidence="2">DSM 27619</strain>
    </source>
</reference>
<keyword evidence="2" id="KW-1185">Reference proteome</keyword>
<dbReference type="OrthoDB" id="617059at2"/>
<dbReference type="InterPro" id="IPR025515">
    <property type="entry name" value="DUF4403"/>
</dbReference>
<accession>A0A1M4ZKG6</accession>
<name>A0A1M4ZKG6_9FLAO</name>
<evidence type="ECO:0008006" key="3">
    <source>
        <dbReference type="Google" id="ProtNLM"/>
    </source>
</evidence>
<dbReference type="EMBL" id="FQUT01000003">
    <property type="protein sequence ID" value="SHF18455.1"/>
    <property type="molecule type" value="Genomic_DNA"/>
</dbReference>
<dbReference type="STRING" id="1416778.SAMN05443633_103188"/>
<dbReference type="AlphaFoldDB" id="A0A1M4ZKG6"/>
<proteinExistence type="predicted"/>
<evidence type="ECO:0000313" key="1">
    <source>
        <dbReference type="EMBL" id="SHF18455.1"/>
    </source>
</evidence>